<dbReference type="InterPro" id="IPR027417">
    <property type="entry name" value="P-loop_NTPase"/>
</dbReference>
<accession>A0A9P7KG75</accession>
<dbReference type="SUPFAM" id="SSF52540">
    <property type="entry name" value="P-loop containing nucleoside triphosphate hydrolases"/>
    <property type="match status" value="2"/>
</dbReference>
<keyword evidence="3" id="KW-1185">Reference proteome</keyword>
<evidence type="ECO:0000313" key="2">
    <source>
        <dbReference type="EMBL" id="KAG5651161.1"/>
    </source>
</evidence>
<evidence type="ECO:0000259" key="1">
    <source>
        <dbReference type="Pfam" id="PF01926"/>
    </source>
</evidence>
<dbReference type="CDD" id="cd00882">
    <property type="entry name" value="Ras_like_GTPase"/>
    <property type="match status" value="1"/>
</dbReference>
<proteinExistence type="predicted"/>
<dbReference type="Pfam" id="PF01926">
    <property type="entry name" value="MMR_HSR1"/>
    <property type="match status" value="1"/>
</dbReference>
<comment type="caution">
    <text evidence="2">The sequence shown here is derived from an EMBL/GenBank/DDBJ whole genome shotgun (WGS) entry which is preliminary data.</text>
</comment>
<dbReference type="EMBL" id="JABCKI010000287">
    <property type="protein sequence ID" value="KAG5651161.1"/>
    <property type="molecule type" value="Genomic_DNA"/>
</dbReference>
<reference evidence="2" key="1">
    <citation type="submission" date="2021-02" db="EMBL/GenBank/DDBJ databases">
        <authorList>
            <person name="Nieuwenhuis M."/>
            <person name="Van De Peppel L.J.J."/>
        </authorList>
    </citation>
    <scope>NUCLEOTIDE SEQUENCE</scope>
    <source>
        <strain evidence="2">D49</strain>
    </source>
</reference>
<evidence type="ECO:0000313" key="3">
    <source>
        <dbReference type="Proteomes" id="UP000717328"/>
    </source>
</evidence>
<name>A0A9P7KG75_9AGAR</name>
<dbReference type="GO" id="GO:0005525">
    <property type="term" value="F:GTP binding"/>
    <property type="evidence" value="ECO:0007669"/>
    <property type="project" value="InterPro"/>
</dbReference>
<dbReference type="OrthoDB" id="8954335at2759"/>
<protein>
    <recommendedName>
        <fullName evidence="1">G domain-containing protein</fullName>
    </recommendedName>
</protein>
<dbReference type="Proteomes" id="UP000717328">
    <property type="component" value="Unassembled WGS sequence"/>
</dbReference>
<dbReference type="AlphaFoldDB" id="A0A9P7KG75"/>
<dbReference type="Gene3D" id="3.40.50.300">
    <property type="entry name" value="P-loop containing nucleotide triphosphate hydrolases"/>
    <property type="match status" value="2"/>
</dbReference>
<gene>
    <name evidence="2" type="ORF">H0H81_009653</name>
</gene>
<reference evidence="2" key="2">
    <citation type="submission" date="2021-10" db="EMBL/GenBank/DDBJ databases">
        <title>Phylogenomics reveals ancestral predisposition of the termite-cultivated fungus Termitomyces towards a domesticated lifestyle.</title>
        <authorList>
            <person name="Auxier B."/>
            <person name="Grum-Grzhimaylo A."/>
            <person name="Cardenas M.E."/>
            <person name="Lodge J.D."/>
            <person name="Laessoe T."/>
            <person name="Pedersen O."/>
            <person name="Smith M.E."/>
            <person name="Kuyper T.W."/>
            <person name="Franco-Molano E.A."/>
            <person name="Baroni T.J."/>
            <person name="Aanen D.K."/>
        </authorList>
    </citation>
    <scope>NUCLEOTIDE SEQUENCE</scope>
    <source>
        <strain evidence="2">D49</strain>
    </source>
</reference>
<feature type="domain" description="G" evidence="1">
    <location>
        <begin position="232"/>
        <end position="295"/>
    </location>
</feature>
<dbReference type="InterPro" id="IPR006073">
    <property type="entry name" value="GTP-bd"/>
</dbReference>
<organism evidence="2 3">
    <name type="scientific">Sphagnurus paluster</name>
    <dbReference type="NCBI Taxonomy" id="117069"/>
    <lineage>
        <taxon>Eukaryota</taxon>
        <taxon>Fungi</taxon>
        <taxon>Dikarya</taxon>
        <taxon>Basidiomycota</taxon>
        <taxon>Agaricomycotina</taxon>
        <taxon>Agaricomycetes</taxon>
        <taxon>Agaricomycetidae</taxon>
        <taxon>Agaricales</taxon>
        <taxon>Tricholomatineae</taxon>
        <taxon>Lyophyllaceae</taxon>
        <taxon>Sphagnurus</taxon>
    </lineage>
</organism>
<sequence>MIVYSADMTLAGVIYLHEISQTRMPDTARKNLKMFRELCGDAATKNVILATTKWSDINGSVGESREKQLKEKHWADLIQRGYELYRFDNAKESGLEIVNRILEKVKQAGNQTPEILAIQNELVEIERILPETSAGRNLRYTLQELVDIQRRVAAQLRKDEDASDLKEENEKKLESTLRQLDDLGIPLGHRLRRWLQMLRLPKPTAMGSKKLWERTERKPTDRLMPDPRETEIMGPIGVGKSSFVNALLGEDSENKAKVGHELQSETAHLQQYVVPYPGLPDRRVIVVDTPGFDDTTEDDREILGRIAVWLADS</sequence>